<name>A0A7C9NT80_9PROT</name>
<feature type="domain" description="PAS" evidence="4">
    <location>
        <begin position="134"/>
        <end position="207"/>
    </location>
</feature>
<comment type="caution">
    <text evidence="8">The sequence shown here is derived from an EMBL/GenBank/DDBJ whole genome shotgun (WGS) entry which is preliminary data.</text>
</comment>
<dbReference type="FunFam" id="3.30.70.270:FF:000001">
    <property type="entry name" value="Diguanylate cyclase domain protein"/>
    <property type="match status" value="1"/>
</dbReference>
<organism evidence="8 9">
    <name type="scientific">Sulfuriferula multivorans</name>
    <dbReference type="NCBI Taxonomy" id="1559896"/>
    <lineage>
        <taxon>Bacteria</taxon>
        <taxon>Pseudomonadati</taxon>
        <taxon>Pseudomonadota</taxon>
        <taxon>Betaproteobacteria</taxon>
        <taxon>Nitrosomonadales</taxon>
        <taxon>Sulfuricellaceae</taxon>
        <taxon>Sulfuriferula</taxon>
    </lineage>
</organism>
<dbReference type="InterPro" id="IPR001789">
    <property type="entry name" value="Sig_transdc_resp-reg_receiver"/>
</dbReference>
<dbReference type="SMART" id="SM00052">
    <property type="entry name" value="EAL"/>
    <property type="match status" value="1"/>
</dbReference>
<sequence length="698" mass="76299">MANKILIVTGDATDAKTLGDILHKAKDGPFDIEWVTRLTDALERLRAGGIDAILVDLSLSDSQGIETFDTLFGAAPQTPILTLSAEEDEALATEAVQRGSQGYLSKGHFGSYLVPQSLRNIIQRKAVEETLYLEKARAEITLNSISDAVIGTDMSGNVDYLNVAAEHMTGWLMEEARGHPISEVMQIINGATGKPETNPVELVLQQNKPMGLVAGTILIRRDGRKVAIEDSSAPIHDLNGKISGSVIVFHDITAAEAMAKKMAHLAQHDFLTNLPNRVLLNDRIEQAIILAERRGTTLAVLFVDLDNFKHINDSLGHAVGDQLLQSVAQRLTSCVRSSDTVSRQGGDEFVILVSEDKYVEDAALIADKILAALEAPHSIAGNTLHVTPSIGISVYPADARDAETLVKNADTAMYRAKGKGRNNYQFFTSDMNVRAVERQTIETHLRHALERQEFVLHYQPKVNLATGKITGAEALLRWMHPQWGMVLPDRFVTIAEESGLIVPIGRWVLREACAQVRRWEEAGLNPASIAVNISALEFRHKDFVEGVRTILNETGLAPRCLQLEITESVLMRNAESSTAILQRLKNMGVQLAVDDFGTGYSSLSYLHQFPIDVLKIDQSFVQDIASHKGNGIIVSAVIAMGTSLKQRVVAEGVEEQEQLAFLKARNCEEGQGYFFSLPLIAEQYAALLAAGIPGTVSH</sequence>
<dbReference type="PROSITE" id="PS50883">
    <property type="entry name" value="EAL"/>
    <property type="match status" value="1"/>
</dbReference>
<evidence type="ECO:0000256" key="2">
    <source>
        <dbReference type="PROSITE-ProRule" id="PRU00169"/>
    </source>
</evidence>
<evidence type="ECO:0000259" key="4">
    <source>
        <dbReference type="PROSITE" id="PS50112"/>
    </source>
</evidence>
<protein>
    <submittedName>
        <fullName evidence="8">EAL domain-containing protein</fullName>
    </submittedName>
</protein>
<proteinExistence type="predicted"/>
<gene>
    <name evidence="8" type="ORF">GZ085_04360</name>
</gene>
<dbReference type="PROSITE" id="PS50110">
    <property type="entry name" value="RESPONSE_REGULATORY"/>
    <property type="match status" value="1"/>
</dbReference>
<comment type="catalytic activity">
    <reaction evidence="1">
        <text>3',3'-c-di-GMP + H2O = 5'-phosphoguanylyl(3'-&gt;5')guanosine + H(+)</text>
        <dbReference type="Rhea" id="RHEA:24902"/>
        <dbReference type="ChEBI" id="CHEBI:15377"/>
        <dbReference type="ChEBI" id="CHEBI:15378"/>
        <dbReference type="ChEBI" id="CHEBI:58754"/>
        <dbReference type="ChEBI" id="CHEBI:58805"/>
        <dbReference type="EC" id="3.1.4.52"/>
    </reaction>
    <physiologicalReaction direction="left-to-right" evidence="1">
        <dbReference type="Rhea" id="RHEA:24903"/>
    </physiologicalReaction>
</comment>
<dbReference type="Gene3D" id="3.30.70.270">
    <property type="match status" value="1"/>
</dbReference>
<dbReference type="NCBIfam" id="TIGR00254">
    <property type="entry name" value="GGDEF"/>
    <property type="match status" value="1"/>
</dbReference>
<evidence type="ECO:0000256" key="1">
    <source>
        <dbReference type="ARBA" id="ARBA00051114"/>
    </source>
</evidence>
<evidence type="ECO:0000313" key="9">
    <source>
        <dbReference type="Proteomes" id="UP000483432"/>
    </source>
</evidence>
<dbReference type="InterPro" id="IPR000700">
    <property type="entry name" value="PAS-assoc_C"/>
</dbReference>
<dbReference type="Pfam" id="PF08448">
    <property type="entry name" value="PAS_4"/>
    <property type="match status" value="1"/>
</dbReference>
<dbReference type="Gene3D" id="3.30.450.20">
    <property type="entry name" value="PAS domain"/>
    <property type="match status" value="1"/>
</dbReference>
<dbReference type="PANTHER" id="PTHR44757:SF2">
    <property type="entry name" value="BIOFILM ARCHITECTURE MAINTENANCE PROTEIN MBAA"/>
    <property type="match status" value="1"/>
</dbReference>
<dbReference type="PROSITE" id="PS50113">
    <property type="entry name" value="PAC"/>
    <property type="match status" value="1"/>
</dbReference>
<dbReference type="InterPro" id="IPR000160">
    <property type="entry name" value="GGDEF_dom"/>
</dbReference>
<feature type="domain" description="GGDEF" evidence="7">
    <location>
        <begin position="296"/>
        <end position="429"/>
    </location>
</feature>
<evidence type="ECO:0000259" key="7">
    <source>
        <dbReference type="PROSITE" id="PS50887"/>
    </source>
</evidence>
<feature type="domain" description="PAC" evidence="5">
    <location>
        <begin position="212"/>
        <end position="264"/>
    </location>
</feature>
<dbReference type="InterPro" id="IPR052155">
    <property type="entry name" value="Biofilm_reg_signaling"/>
</dbReference>
<dbReference type="SUPFAM" id="SSF141868">
    <property type="entry name" value="EAL domain-like"/>
    <property type="match status" value="1"/>
</dbReference>
<reference evidence="8 9" key="1">
    <citation type="submission" date="2019-09" db="EMBL/GenBank/DDBJ databases">
        <title>H2 Metabolism Revealed by Metagenomic Analysis in Subglacial Sediment of East Antarctica.</title>
        <authorList>
            <person name="Yang Z."/>
            <person name="Zhang Y."/>
            <person name="Lv Y."/>
            <person name="Yan W."/>
            <person name="Xiao X."/>
            <person name="Sun B."/>
            <person name="Ma H."/>
        </authorList>
    </citation>
    <scope>NUCLEOTIDE SEQUENCE [LARGE SCALE GENOMIC DNA]</scope>
    <source>
        <strain evidence="8">Bin2_2</strain>
    </source>
</reference>
<dbReference type="Pfam" id="PF00072">
    <property type="entry name" value="Response_reg"/>
    <property type="match status" value="1"/>
</dbReference>
<dbReference type="InterPro" id="IPR035965">
    <property type="entry name" value="PAS-like_dom_sf"/>
</dbReference>
<dbReference type="SMART" id="SM00448">
    <property type="entry name" value="REC"/>
    <property type="match status" value="1"/>
</dbReference>
<dbReference type="Pfam" id="PF00563">
    <property type="entry name" value="EAL"/>
    <property type="match status" value="1"/>
</dbReference>
<feature type="modified residue" description="4-aspartylphosphate" evidence="2">
    <location>
        <position position="56"/>
    </location>
</feature>
<dbReference type="InterPro" id="IPR035919">
    <property type="entry name" value="EAL_sf"/>
</dbReference>
<dbReference type="SUPFAM" id="SSF55073">
    <property type="entry name" value="Nucleotide cyclase"/>
    <property type="match status" value="1"/>
</dbReference>
<dbReference type="SUPFAM" id="SSF55785">
    <property type="entry name" value="PYP-like sensor domain (PAS domain)"/>
    <property type="match status" value="1"/>
</dbReference>
<dbReference type="InterPro" id="IPR013656">
    <property type="entry name" value="PAS_4"/>
</dbReference>
<dbReference type="Pfam" id="PF00990">
    <property type="entry name" value="GGDEF"/>
    <property type="match status" value="1"/>
</dbReference>
<dbReference type="Gene3D" id="3.40.50.2300">
    <property type="match status" value="1"/>
</dbReference>
<dbReference type="GO" id="GO:0000160">
    <property type="term" value="P:phosphorelay signal transduction system"/>
    <property type="evidence" value="ECO:0007669"/>
    <property type="project" value="InterPro"/>
</dbReference>
<dbReference type="InterPro" id="IPR029787">
    <property type="entry name" value="Nucleotide_cyclase"/>
</dbReference>
<dbReference type="SMART" id="SM00267">
    <property type="entry name" value="GGDEF"/>
    <property type="match status" value="1"/>
</dbReference>
<dbReference type="PROSITE" id="PS50887">
    <property type="entry name" value="GGDEF"/>
    <property type="match status" value="1"/>
</dbReference>
<evidence type="ECO:0000259" key="3">
    <source>
        <dbReference type="PROSITE" id="PS50110"/>
    </source>
</evidence>
<dbReference type="NCBIfam" id="TIGR00229">
    <property type="entry name" value="sensory_box"/>
    <property type="match status" value="1"/>
</dbReference>
<dbReference type="CDD" id="cd00130">
    <property type="entry name" value="PAS"/>
    <property type="match status" value="1"/>
</dbReference>
<dbReference type="InterPro" id="IPR001633">
    <property type="entry name" value="EAL_dom"/>
</dbReference>
<dbReference type="SUPFAM" id="SSF52172">
    <property type="entry name" value="CheY-like"/>
    <property type="match status" value="1"/>
</dbReference>
<evidence type="ECO:0000259" key="6">
    <source>
        <dbReference type="PROSITE" id="PS50883"/>
    </source>
</evidence>
<evidence type="ECO:0000313" key="8">
    <source>
        <dbReference type="EMBL" id="NDP47620.1"/>
    </source>
</evidence>
<feature type="domain" description="EAL" evidence="6">
    <location>
        <begin position="438"/>
        <end position="692"/>
    </location>
</feature>
<evidence type="ECO:0000259" key="5">
    <source>
        <dbReference type="PROSITE" id="PS50113"/>
    </source>
</evidence>
<dbReference type="InterPro" id="IPR000014">
    <property type="entry name" value="PAS"/>
</dbReference>
<feature type="domain" description="Response regulatory" evidence="3">
    <location>
        <begin position="4"/>
        <end position="121"/>
    </location>
</feature>
<keyword evidence="2" id="KW-0597">Phosphoprotein</keyword>
<dbReference type="InterPro" id="IPR011006">
    <property type="entry name" value="CheY-like_superfamily"/>
</dbReference>
<dbReference type="Gene3D" id="3.20.20.450">
    <property type="entry name" value="EAL domain"/>
    <property type="match status" value="1"/>
</dbReference>
<dbReference type="PROSITE" id="PS50112">
    <property type="entry name" value="PAS"/>
    <property type="match status" value="1"/>
</dbReference>
<accession>A0A7C9NT80</accession>
<dbReference type="InterPro" id="IPR043128">
    <property type="entry name" value="Rev_trsase/Diguanyl_cyclase"/>
</dbReference>
<dbReference type="CDD" id="cd01948">
    <property type="entry name" value="EAL"/>
    <property type="match status" value="1"/>
</dbReference>
<dbReference type="EMBL" id="JAAFGW010000043">
    <property type="protein sequence ID" value="NDP47620.1"/>
    <property type="molecule type" value="Genomic_DNA"/>
</dbReference>
<dbReference type="Proteomes" id="UP000483432">
    <property type="component" value="Unassembled WGS sequence"/>
</dbReference>
<dbReference type="GO" id="GO:0071732">
    <property type="term" value="P:cellular response to nitric oxide"/>
    <property type="evidence" value="ECO:0007669"/>
    <property type="project" value="UniProtKB-ARBA"/>
</dbReference>
<dbReference type="CDD" id="cd01949">
    <property type="entry name" value="GGDEF"/>
    <property type="match status" value="1"/>
</dbReference>
<dbReference type="AlphaFoldDB" id="A0A7C9NT80"/>
<dbReference type="FunFam" id="3.20.20.450:FF:000001">
    <property type="entry name" value="Cyclic di-GMP phosphodiesterase yahA"/>
    <property type="match status" value="1"/>
</dbReference>
<dbReference type="GO" id="GO:0071111">
    <property type="term" value="F:cyclic-guanylate-specific phosphodiesterase activity"/>
    <property type="evidence" value="ECO:0007669"/>
    <property type="project" value="UniProtKB-EC"/>
</dbReference>
<dbReference type="PANTHER" id="PTHR44757">
    <property type="entry name" value="DIGUANYLATE CYCLASE DGCP"/>
    <property type="match status" value="1"/>
</dbReference>